<accession>A0A5J4X1R5</accession>
<proteinExistence type="predicted"/>
<name>A0A5J4X1R5_9EUKA</name>
<dbReference type="Proteomes" id="UP000324800">
    <property type="component" value="Unassembled WGS sequence"/>
</dbReference>
<dbReference type="EMBL" id="SNRW01000522">
    <property type="protein sequence ID" value="KAA6400682.1"/>
    <property type="molecule type" value="Genomic_DNA"/>
</dbReference>
<gene>
    <name evidence="1" type="ORF">EZS28_003793</name>
</gene>
<evidence type="ECO:0000313" key="2">
    <source>
        <dbReference type="Proteomes" id="UP000324800"/>
    </source>
</evidence>
<sequence>MEVILKGNGSIDLMGDKYEQLNGIANCEMADWRADTKVDLRMPWNSIEATQSGVESLDAGRLEQEKEVTKQQPMEYCNRPLHNILFKSFLKRKAEYDS</sequence>
<protein>
    <submittedName>
        <fullName evidence="1">Uncharacterized protein</fullName>
    </submittedName>
</protein>
<comment type="caution">
    <text evidence="1">The sequence shown here is derived from an EMBL/GenBank/DDBJ whole genome shotgun (WGS) entry which is preliminary data.</text>
</comment>
<dbReference type="AlphaFoldDB" id="A0A5J4X1R5"/>
<organism evidence="1 2">
    <name type="scientific">Streblomastix strix</name>
    <dbReference type="NCBI Taxonomy" id="222440"/>
    <lineage>
        <taxon>Eukaryota</taxon>
        <taxon>Metamonada</taxon>
        <taxon>Preaxostyla</taxon>
        <taxon>Oxymonadida</taxon>
        <taxon>Streblomastigidae</taxon>
        <taxon>Streblomastix</taxon>
    </lineage>
</organism>
<reference evidence="1 2" key="1">
    <citation type="submission" date="2019-03" db="EMBL/GenBank/DDBJ databases">
        <title>Single cell metagenomics reveals metabolic interactions within the superorganism composed of flagellate Streblomastix strix and complex community of Bacteroidetes bacteria on its surface.</title>
        <authorList>
            <person name="Treitli S.C."/>
            <person name="Kolisko M."/>
            <person name="Husnik F."/>
            <person name="Keeling P."/>
            <person name="Hampl V."/>
        </authorList>
    </citation>
    <scope>NUCLEOTIDE SEQUENCE [LARGE SCALE GENOMIC DNA]</scope>
    <source>
        <strain evidence="1">ST1C</strain>
    </source>
</reference>
<evidence type="ECO:0000313" key="1">
    <source>
        <dbReference type="EMBL" id="KAA6400682.1"/>
    </source>
</evidence>